<dbReference type="Proteomes" id="UP000019277">
    <property type="component" value="Unassembled WGS sequence"/>
</dbReference>
<comment type="caution">
    <text evidence="1">The sequence shown here is derived from an EMBL/GenBank/DDBJ whole genome shotgun (WGS) entry which is preliminary data.</text>
</comment>
<evidence type="ECO:0000313" key="2">
    <source>
        <dbReference type="Proteomes" id="UP000019277"/>
    </source>
</evidence>
<protein>
    <submittedName>
        <fullName evidence="1">Uncharacterized protein</fullName>
    </submittedName>
</protein>
<name>W7IYK3_9PSEU</name>
<proteinExistence type="predicted"/>
<accession>W7IYK3</accession>
<dbReference type="AlphaFoldDB" id="W7IYK3"/>
<evidence type="ECO:0000313" key="1">
    <source>
        <dbReference type="EMBL" id="EWC59099.1"/>
    </source>
</evidence>
<dbReference type="EMBL" id="AYXG01000220">
    <property type="protein sequence ID" value="EWC59099.1"/>
    <property type="molecule type" value="Genomic_DNA"/>
</dbReference>
<organism evidence="1 2">
    <name type="scientific">Actinokineospora spheciospongiae</name>
    <dbReference type="NCBI Taxonomy" id="909613"/>
    <lineage>
        <taxon>Bacteria</taxon>
        <taxon>Bacillati</taxon>
        <taxon>Actinomycetota</taxon>
        <taxon>Actinomycetes</taxon>
        <taxon>Pseudonocardiales</taxon>
        <taxon>Pseudonocardiaceae</taxon>
        <taxon>Actinokineospora</taxon>
    </lineage>
</organism>
<gene>
    <name evidence="1" type="ORF">UO65_5651</name>
</gene>
<reference evidence="1 2" key="1">
    <citation type="journal article" date="2014" name="Genome Announc.">
        <title>Draft Genome Sequence of the Antitrypanosomally Active Sponge-Associated Bacterium Actinokineospora sp. Strain EG49.</title>
        <authorList>
            <person name="Harjes J."/>
            <person name="Ryu T."/>
            <person name="Abdelmohsen U.R."/>
            <person name="Moitinho-Silva L."/>
            <person name="Horn H."/>
            <person name="Ravasi T."/>
            <person name="Hentschel U."/>
        </authorList>
    </citation>
    <scope>NUCLEOTIDE SEQUENCE [LARGE SCALE GENOMIC DNA]</scope>
    <source>
        <strain evidence="1 2">EG49</strain>
    </source>
</reference>
<sequence length="53" mass="5794">MGGREHRTGAAPAGGRWLCVLACRTPLTRRTTTAHRALNARGVPRRDVTRRGV</sequence>
<dbReference type="STRING" id="909613.UO65_5651"/>
<keyword evidence="2" id="KW-1185">Reference proteome</keyword>